<protein>
    <submittedName>
        <fullName evidence="2">Uncharacterized protein</fullName>
    </submittedName>
</protein>
<keyword evidence="3" id="KW-1185">Reference proteome</keyword>
<reference evidence="3" key="1">
    <citation type="journal article" date="2019" name="Int. J. Syst. Evol. Microbiol.">
        <title>The Global Catalogue of Microorganisms (GCM) 10K type strain sequencing project: providing services to taxonomists for standard genome sequencing and annotation.</title>
        <authorList>
            <consortium name="The Broad Institute Genomics Platform"/>
            <consortium name="The Broad Institute Genome Sequencing Center for Infectious Disease"/>
            <person name="Wu L."/>
            <person name="Ma J."/>
        </authorList>
    </citation>
    <scope>NUCLEOTIDE SEQUENCE [LARGE SCALE GENOMIC DNA]</scope>
    <source>
        <strain evidence="3">KCTC 42964</strain>
    </source>
</reference>
<sequence length="76" mass="7275">MPLLQDGLPDWLAVALAAAALLAASGLLRAGRPLPVAGGLALAAAALALLGFAVGWGIGVPAWLGLLGLAGLLAAL</sequence>
<organism evidence="2 3">
    <name type="scientific">Marinibaculum pumilum</name>
    <dbReference type="NCBI Taxonomy" id="1766165"/>
    <lineage>
        <taxon>Bacteria</taxon>
        <taxon>Pseudomonadati</taxon>
        <taxon>Pseudomonadota</taxon>
        <taxon>Alphaproteobacteria</taxon>
        <taxon>Rhodospirillales</taxon>
        <taxon>Rhodospirillaceae</taxon>
        <taxon>Marinibaculum</taxon>
    </lineage>
</organism>
<dbReference type="Proteomes" id="UP001595528">
    <property type="component" value="Unassembled WGS sequence"/>
</dbReference>
<gene>
    <name evidence="2" type="ORF">ACFOGJ_20895</name>
</gene>
<dbReference type="EMBL" id="JBHRTR010000034">
    <property type="protein sequence ID" value="MFC3229719.1"/>
    <property type="molecule type" value="Genomic_DNA"/>
</dbReference>
<feature type="transmembrane region" description="Helical" evidence="1">
    <location>
        <begin position="40"/>
        <end position="73"/>
    </location>
</feature>
<evidence type="ECO:0000313" key="2">
    <source>
        <dbReference type="EMBL" id="MFC3229719.1"/>
    </source>
</evidence>
<evidence type="ECO:0000313" key="3">
    <source>
        <dbReference type="Proteomes" id="UP001595528"/>
    </source>
</evidence>
<keyword evidence="1" id="KW-0472">Membrane</keyword>
<keyword evidence="1" id="KW-1133">Transmembrane helix</keyword>
<evidence type="ECO:0000256" key="1">
    <source>
        <dbReference type="SAM" id="Phobius"/>
    </source>
</evidence>
<comment type="caution">
    <text evidence="2">The sequence shown here is derived from an EMBL/GenBank/DDBJ whole genome shotgun (WGS) entry which is preliminary data.</text>
</comment>
<keyword evidence="1" id="KW-0812">Transmembrane</keyword>
<proteinExistence type="predicted"/>
<accession>A0ABV7L5K8</accession>
<name>A0ABV7L5K8_9PROT</name>
<feature type="non-terminal residue" evidence="2">
    <location>
        <position position="76"/>
    </location>
</feature>